<feature type="compositionally biased region" description="Pro residues" evidence="2">
    <location>
        <begin position="437"/>
        <end position="451"/>
    </location>
</feature>
<dbReference type="SUPFAM" id="SSF56784">
    <property type="entry name" value="HAD-like"/>
    <property type="match status" value="1"/>
</dbReference>
<feature type="compositionally biased region" description="Acidic residues" evidence="2">
    <location>
        <begin position="14"/>
        <end position="24"/>
    </location>
</feature>
<comment type="caution">
    <text evidence="4">The sequence shown here is derived from an EMBL/GenBank/DDBJ whole genome shotgun (WGS) entry which is preliminary data.</text>
</comment>
<reference evidence="5" key="1">
    <citation type="submission" date="2024-07" db="EMBL/GenBank/DDBJ databases">
        <title>Two chromosome-level genome assemblies of Korean endemic species Abeliophyllum distichum and Forsythia ovata (Oleaceae).</title>
        <authorList>
            <person name="Jang H."/>
        </authorList>
    </citation>
    <scope>NUCLEOTIDE SEQUENCE [LARGE SCALE GENOMIC DNA]</scope>
</reference>
<comment type="subunit">
    <text evidence="1">Component of the TIM23 complex.</text>
</comment>
<keyword evidence="1" id="KW-0653">Protein transport</keyword>
<dbReference type="SMART" id="SM00577">
    <property type="entry name" value="CPDc"/>
    <property type="match status" value="1"/>
</dbReference>
<feature type="compositionally biased region" description="Pro residues" evidence="2">
    <location>
        <begin position="409"/>
        <end position="430"/>
    </location>
</feature>
<dbReference type="GO" id="GO:0015031">
    <property type="term" value="P:protein transport"/>
    <property type="evidence" value="ECO:0007669"/>
    <property type="project" value="UniProtKB-KW"/>
</dbReference>
<feature type="region of interest" description="Disordered" evidence="2">
    <location>
        <begin position="1"/>
        <end position="24"/>
    </location>
</feature>
<dbReference type="PRINTS" id="PR01217">
    <property type="entry name" value="PRICHEXTENSN"/>
</dbReference>
<gene>
    <name evidence="4" type="ORF">Fot_32823</name>
</gene>
<dbReference type="EMBL" id="JBFOLJ010000009">
    <property type="protein sequence ID" value="KAL2509176.1"/>
    <property type="molecule type" value="Genomic_DNA"/>
</dbReference>
<keyword evidence="1" id="KW-0809">Transit peptide</keyword>
<dbReference type="GO" id="GO:0005744">
    <property type="term" value="C:TIM23 mitochondrial import inner membrane translocase complex"/>
    <property type="evidence" value="ECO:0007669"/>
    <property type="project" value="UniProtKB-UniRule"/>
</dbReference>
<keyword evidence="5" id="KW-1185">Reference proteome</keyword>
<dbReference type="Pfam" id="PF03031">
    <property type="entry name" value="NIF"/>
    <property type="match status" value="1"/>
</dbReference>
<feature type="compositionally biased region" description="Polar residues" evidence="2">
    <location>
        <begin position="315"/>
        <end position="333"/>
    </location>
</feature>
<comment type="similarity">
    <text evidence="1">Belongs to the TIM50 family.</text>
</comment>
<evidence type="ECO:0000313" key="5">
    <source>
        <dbReference type="Proteomes" id="UP001604277"/>
    </source>
</evidence>
<dbReference type="AlphaFoldDB" id="A0ABD1T8X9"/>
<protein>
    <recommendedName>
        <fullName evidence="1">Mitochondrial import inner membrane translocase subunit TIM50</fullName>
    </recommendedName>
</protein>
<evidence type="ECO:0000259" key="3">
    <source>
        <dbReference type="PROSITE" id="PS50969"/>
    </source>
</evidence>
<organism evidence="4 5">
    <name type="scientific">Forsythia ovata</name>
    <dbReference type="NCBI Taxonomy" id="205694"/>
    <lineage>
        <taxon>Eukaryota</taxon>
        <taxon>Viridiplantae</taxon>
        <taxon>Streptophyta</taxon>
        <taxon>Embryophyta</taxon>
        <taxon>Tracheophyta</taxon>
        <taxon>Spermatophyta</taxon>
        <taxon>Magnoliopsida</taxon>
        <taxon>eudicotyledons</taxon>
        <taxon>Gunneridae</taxon>
        <taxon>Pentapetalae</taxon>
        <taxon>asterids</taxon>
        <taxon>lamiids</taxon>
        <taxon>Lamiales</taxon>
        <taxon>Oleaceae</taxon>
        <taxon>Forsythieae</taxon>
        <taxon>Forsythia</taxon>
    </lineage>
</organism>
<dbReference type="Proteomes" id="UP001604277">
    <property type="component" value="Unassembled WGS sequence"/>
</dbReference>
<comment type="function">
    <text evidence="1">Essential component of the TIM23 complex, a complex that mediates the translocation of transit peptide-containing proteins across the mitochondrial inner membrane.</text>
</comment>
<evidence type="ECO:0000256" key="2">
    <source>
        <dbReference type="SAM" id="MobiDB-lite"/>
    </source>
</evidence>
<dbReference type="InterPro" id="IPR036412">
    <property type="entry name" value="HAD-like_sf"/>
</dbReference>
<keyword evidence="1" id="KW-0813">Transport</keyword>
<dbReference type="InterPro" id="IPR023214">
    <property type="entry name" value="HAD_sf"/>
</dbReference>
<keyword evidence="1" id="KW-0811">Translocation</keyword>
<evidence type="ECO:0000256" key="1">
    <source>
        <dbReference type="RuleBase" id="RU365079"/>
    </source>
</evidence>
<dbReference type="PROSITE" id="PS50969">
    <property type="entry name" value="FCP1"/>
    <property type="match status" value="1"/>
</dbReference>
<dbReference type="Gene3D" id="3.40.50.1000">
    <property type="entry name" value="HAD superfamily/HAD-like"/>
    <property type="match status" value="1"/>
</dbReference>
<dbReference type="InterPro" id="IPR050365">
    <property type="entry name" value="TIM50"/>
</dbReference>
<feature type="compositionally biased region" description="Pro residues" evidence="2">
    <location>
        <begin position="359"/>
        <end position="399"/>
    </location>
</feature>
<dbReference type="PANTHER" id="PTHR12210">
    <property type="entry name" value="DULLARD PROTEIN PHOSPHATASE"/>
    <property type="match status" value="1"/>
</dbReference>
<sequence>MAEKLKSKIVVSDDSSEDEDEKGVENELDLPLDKLNLGPKKKLLVLCLGGLLAHRVHVREKQTVRGLKPDVTYGKFLVFKRPFCTEFMKFCFDRFEVGLWSSARDHNIDAVLSCITGAGMINKFAFVWGQDECTESGFYCLRKKEKPLFLKNLKDLWEKKYRSLPWENGQYSSSNTLLIDDEPHTCLLNPPDTAIFPQPYKKHESKDTFLGPNGELRGFLEGLADADDVPTYVKEHRIGQPAITPSHPDWNEYSTKIDPPEVVESEARKFTSTSKAIDATYVVINLGHIFYLRNTTITSSSRISIQKRDVGTISITSCPLNKSNSGTSSNAQTFKPYPSPASAPEPVNSTPPQQKSTPLPSPPVQKPPPSPHVQTPPPSPHVASPPPPISSPPPPPPVSSSPTHVHSPSPTPVPAPTPKPSKPYPSPAPAPDLVKSAPPPPPVHSPPPPVSPHHHQYIHHIRQFQEGLLPNRDY</sequence>
<accession>A0ABD1T8X9</accession>
<proteinExistence type="inferred from homology"/>
<name>A0ABD1T8X9_9LAMI</name>
<comment type="subcellular location">
    <subcellularLocation>
        <location evidence="1">Mitochondrion inner membrane</location>
        <topology evidence="1">Single-pass membrane protein</topology>
    </subcellularLocation>
</comment>
<dbReference type="InterPro" id="IPR004274">
    <property type="entry name" value="FCP1_dom"/>
</dbReference>
<feature type="domain" description="FCP1 homology" evidence="3">
    <location>
        <begin position="37"/>
        <end position="223"/>
    </location>
</feature>
<evidence type="ECO:0000313" key="4">
    <source>
        <dbReference type="EMBL" id="KAL2509176.1"/>
    </source>
</evidence>
<feature type="region of interest" description="Disordered" evidence="2">
    <location>
        <begin position="315"/>
        <end position="457"/>
    </location>
</feature>
<keyword evidence="1" id="KW-0496">Mitochondrion</keyword>